<dbReference type="AlphaFoldDB" id="F8ANT2"/>
<proteinExistence type="predicted"/>
<accession>F8ANT2</accession>
<dbReference type="EMBL" id="CP002792">
    <property type="protein sequence ID" value="AEH06283.1"/>
    <property type="molecule type" value="Genomic_DNA"/>
</dbReference>
<dbReference type="InterPro" id="IPR036390">
    <property type="entry name" value="WH_DNA-bd_sf"/>
</dbReference>
<dbReference type="eggNOG" id="arCOG01057">
    <property type="taxonomic scope" value="Archaea"/>
</dbReference>
<protein>
    <submittedName>
        <fullName evidence="2">Regulatory protein ArsR</fullName>
    </submittedName>
</protein>
<name>F8ANT2_METOI</name>
<dbReference type="Pfam" id="PF01022">
    <property type="entry name" value="HTH_5"/>
    <property type="match status" value="1"/>
</dbReference>
<dbReference type="SUPFAM" id="SSF46785">
    <property type="entry name" value="Winged helix' DNA-binding domain"/>
    <property type="match status" value="1"/>
</dbReference>
<evidence type="ECO:0000259" key="1">
    <source>
        <dbReference type="SMART" id="SM00418"/>
    </source>
</evidence>
<feature type="domain" description="HTH arsR-type" evidence="1">
    <location>
        <begin position="10"/>
        <end position="93"/>
    </location>
</feature>
<organism evidence="2 3">
    <name type="scientific">Methanothermococcus okinawensis (strain DSM 14208 / JCM 11175 / IH1)</name>
    <dbReference type="NCBI Taxonomy" id="647113"/>
    <lineage>
        <taxon>Archaea</taxon>
        <taxon>Methanobacteriati</taxon>
        <taxon>Methanobacteriota</taxon>
        <taxon>Methanomada group</taxon>
        <taxon>Methanococci</taxon>
        <taxon>Methanococcales</taxon>
        <taxon>Methanococcaceae</taxon>
        <taxon>Methanothermococcus</taxon>
    </lineage>
</organism>
<dbReference type="InterPro" id="IPR001845">
    <property type="entry name" value="HTH_ArsR_DNA-bd_dom"/>
</dbReference>
<reference evidence="2" key="1">
    <citation type="submission" date="2011-05" db="EMBL/GenBank/DDBJ databases">
        <title>Complete sequence of chromosome of Methanothermococcus okinawensis IH1.</title>
        <authorList>
            <consortium name="US DOE Joint Genome Institute"/>
            <person name="Lucas S."/>
            <person name="Han J."/>
            <person name="Lapidus A."/>
            <person name="Cheng J.-F."/>
            <person name="Goodwin L."/>
            <person name="Pitluck S."/>
            <person name="Peters L."/>
            <person name="Mikhailova N."/>
            <person name="Held B."/>
            <person name="Han C."/>
            <person name="Tapia R."/>
            <person name="Land M."/>
            <person name="Hauser L."/>
            <person name="Kyrpides N."/>
            <person name="Ivanova N."/>
            <person name="Pagani I."/>
            <person name="Sieprawska-Lupa M."/>
            <person name="Takai K."/>
            <person name="Miyazaki J."/>
            <person name="Whitman W."/>
            <person name="Woyke T."/>
        </authorList>
    </citation>
    <scope>NUCLEOTIDE SEQUENCE [LARGE SCALE GENOMIC DNA]</scope>
    <source>
        <strain evidence="2">IH1</strain>
    </source>
</reference>
<dbReference type="Proteomes" id="UP000009296">
    <property type="component" value="Chromosome"/>
</dbReference>
<dbReference type="InterPro" id="IPR011991">
    <property type="entry name" value="ArsR-like_HTH"/>
</dbReference>
<dbReference type="HOGENOM" id="CLU_153628_1_0_2"/>
<gene>
    <name evidence="2" type="ordered locus">Metok_0293</name>
</gene>
<dbReference type="CDD" id="cd00090">
    <property type="entry name" value="HTH_ARSR"/>
    <property type="match status" value="1"/>
</dbReference>
<dbReference type="GO" id="GO:0003700">
    <property type="term" value="F:DNA-binding transcription factor activity"/>
    <property type="evidence" value="ECO:0007669"/>
    <property type="project" value="InterPro"/>
</dbReference>
<dbReference type="KEGG" id="mok:Metok_0293"/>
<dbReference type="STRING" id="647113.Metok_0293"/>
<evidence type="ECO:0000313" key="3">
    <source>
        <dbReference type="Proteomes" id="UP000009296"/>
    </source>
</evidence>
<sequence>MSLSEVNIMKMIKLLAKKHIKEILELLNKNEEMYFGQILRIININQSNLSKLLNELVNAGLVEKWEEKEGYKLPKSYYKITKKGRQALIFYKLDDKFKDIPDNQFLKIQNIVAEYD</sequence>
<dbReference type="Gene3D" id="1.10.10.10">
    <property type="entry name" value="Winged helix-like DNA-binding domain superfamily/Winged helix DNA-binding domain"/>
    <property type="match status" value="1"/>
</dbReference>
<dbReference type="InterPro" id="IPR036388">
    <property type="entry name" value="WH-like_DNA-bd_sf"/>
</dbReference>
<keyword evidence="3" id="KW-1185">Reference proteome</keyword>
<dbReference type="SMART" id="SM00418">
    <property type="entry name" value="HTH_ARSR"/>
    <property type="match status" value="1"/>
</dbReference>
<evidence type="ECO:0000313" key="2">
    <source>
        <dbReference type="EMBL" id="AEH06283.1"/>
    </source>
</evidence>